<name>A0A5D4HAE8_9SPHI</name>
<dbReference type="InterPro" id="IPR023997">
    <property type="entry name" value="TonB-dep_OMP_SusC/RagA_CS"/>
</dbReference>
<comment type="caution">
    <text evidence="4">The sequence shown here is derived from an EMBL/GenBank/DDBJ whole genome shotgun (WGS) entry which is preliminary data.</text>
</comment>
<keyword evidence="4" id="KW-0675">Receptor</keyword>
<keyword evidence="1 2" id="KW-0812">Transmembrane</keyword>
<dbReference type="PROSITE" id="PS52016">
    <property type="entry name" value="TONB_DEPENDENT_REC_3"/>
    <property type="match status" value="1"/>
</dbReference>
<keyword evidence="5" id="KW-1185">Reference proteome</keyword>
<protein>
    <submittedName>
        <fullName evidence="4">TonB-dependent receptor</fullName>
    </submittedName>
</protein>
<comment type="subcellular location">
    <subcellularLocation>
        <location evidence="1">Cell outer membrane</location>
        <topology evidence="1">Multi-pass membrane protein</topology>
    </subcellularLocation>
</comment>
<feature type="transmembrane region" description="Helical" evidence="2">
    <location>
        <begin position="57"/>
        <end position="74"/>
    </location>
</feature>
<evidence type="ECO:0000256" key="1">
    <source>
        <dbReference type="PROSITE-ProRule" id="PRU01360"/>
    </source>
</evidence>
<dbReference type="Proteomes" id="UP000322362">
    <property type="component" value="Unassembled WGS sequence"/>
</dbReference>
<evidence type="ECO:0000256" key="2">
    <source>
        <dbReference type="SAM" id="Phobius"/>
    </source>
</evidence>
<keyword evidence="2" id="KW-1133">Transmembrane helix</keyword>
<gene>
    <name evidence="4" type="ORF">FXV77_08140</name>
</gene>
<dbReference type="InterPro" id="IPR039426">
    <property type="entry name" value="TonB-dep_rcpt-like"/>
</dbReference>
<keyword evidence="1" id="KW-0813">Transport</keyword>
<dbReference type="FunFam" id="2.170.130.10:FF:000003">
    <property type="entry name" value="SusC/RagA family TonB-linked outer membrane protein"/>
    <property type="match status" value="1"/>
</dbReference>
<dbReference type="InterPro" id="IPR012910">
    <property type="entry name" value="Plug_dom"/>
</dbReference>
<proteinExistence type="inferred from homology"/>
<evidence type="ECO:0000313" key="5">
    <source>
        <dbReference type="Proteomes" id="UP000322362"/>
    </source>
</evidence>
<dbReference type="Gene3D" id="2.60.40.1120">
    <property type="entry name" value="Carboxypeptidase-like, regulatory domain"/>
    <property type="match status" value="1"/>
</dbReference>
<dbReference type="SUPFAM" id="SSF49464">
    <property type="entry name" value="Carboxypeptidase regulatory domain-like"/>
    <property type="match status" value="1"/>
</dbReference>
<dbReference type="SUPFAM" id="SSF56935">
    <property type="entry name" value="Porins"/>
    <property type="match status" value="1"/>
</dbReference>
<dbReference type="InterPro" id="IPR023996">
    <property type="entry name" value="TonB-dep_OMP_SusC/RagA"/>
</dbReference>
<reference evidence="4 5" key="1">
    <citation type="submission" date="2019-08" db="EMBL/GenBank/DDBJ databases">
        <title>Phlebobacter frassis gen. nov. sp. nov., a new member of family Sphingobacteriaceae isolated from sand fly rearing media.</title>
        <authorList>
            <person name="Kakumanu M.L."/>
            <person name="Marayati B.F."/>
            <person name="Wada-Katsumata A."/>
            <person name="Wasserberg G."/>
            <person name="Schal C."/>
            <person name="Apperson C.S."/>
            <person name="Ponnusamy L."/>
        </authorList>
    </citation>
    <scope>NUCLEOTIDE SEQUENCE [LARGE SCALE GENOMIC DNA]</scope>
    <source>
        <strain evidence="4 5">SSI9</strain>
    </source>
</reference>
<keyword evidence="1" id="KW-0998">Cell outer membrane</keyword>
<keyword evidence="1 2" id="KW-0472">Membrane</keyword>
<dbReference type="Pfam" id="PF07715">
    <property type="entry name" value="Plug"/>
    <property type="match status" value="1"/>
</dbReference>
<organism evidence="4 5">
    <name type="scientific">Sphingobacterium phlebotomi</name>
    <dbReference type="NCBI Taxonomy" id="2605433"/>
    <lineage>
        <taxon>Bacteria</taxon>
        <taxon>Pseudomonadati</taxon>
        <taxon>Bacteroidota</taxon>
        <taxon>Sphingobacteriia</taxon>
        <taxon>Sphingobacteriales</taxon>
        <taxon>Sphingobacteriaceae</taxon>
        <taxon>Sphingobacterium</taxon>
    </lineage>
</organism>
<accession>A0A5D4HAE8</accession>
<feature type="domain" description="TonB-dependent receptor plug" evidence="3">
    <location>
        <begin position="262"/>
        <end position="370"/>
    </location>
</feature>
<evidence type="ECO:0000313" key="4">
    <source>
        <dbReference type="EMBL" id="TYR36475.1"/>
    </source>
</evidence>
<dbReference type="InterPro" id="IPR008969">
    <property type="entry name" value="CarboxyPept-like_regulatory"/>
</dbReference>
<keyword evidence="1" id="KW-1134">Transmembrane beta strand</keyword>
<dbReference type="Pfam" id="PF13715">
    <property type="entry name" value="CarbopepD_reg_2"/>
    <property type="match status" value="1"/>
</dbReference>
<dbReference type="GO" id="GO:0009279">
    <property type="term" value="C:cell outer membrane"/>
    <property type="evidence" value="ECO:0007669"/>
    <property type="project" value="UniProtKB-SubCell"/>
</dbReference>
<dbReference type="NCBIfam" id="TIGR04057">
    <property type="entry name" value="SusC_RagA_signa"/>
    <property type="match status" value="1"/>
</dbReference>
<sequence>MGVRDSRVKSLRILLRTYSVLTFNITKLMKLNSFSTVKLKLWFNSVLQKVNGLRCNALHVSFLFIWVAVIFSPANATVHAQQIALHVKNASLEDVFKSIMKQTDYVFIYNSPKINKTRVSVDIEHSMITHVLAECFKDVPFTYKVVKKNILVKEKEEPVLKPKSVVVQQQVRVNGLVVDSLGSPLSGVSVAVKNKSSVGTTTDLNGRYVLEVSSDAILVFSMVGFDSQEIAVKGKSVVDVALNYATSGLEDVVVVAFGTQKKKEVVGAITTINPGELRVPSSNLSTALAGRLAGVVAYQRSGEPGADDADFFIRGVTTFGYKQNPLILIDGVEMTSRDLSRMQVDDIANFSILKDAAATALYGARGANGVILINTKEGVEGRTSIAVRLENSISAPTSTVDLVDNITYMRMNNEAVLTRNPLGDVPYSPAKIDNTIAGANPYVYPNNDWLNMLFKDHTMNRRANLNVTGGGKNARYYIAATYNHDNGIMNVDKRNNFNNNISLKSYQLRSNVNVNLTKSTEVGVRLYGTFDDYLGPKESGSHYYRLAMRTDPVSFPAYFPASEQYQYVNHILFGNSTDVLMVNPYARLVSGYRDYSRSTMLAQFELKQDLSFITEGLKLQGMFNVSRYAYSTTRRSYNPFYYDVGSYDRFTDTFTLTDALNPNSGTEYLDYSQSIPDITATTYIQGTATYNRTFNKHGISGLLVFLMQNRFQNEGVVDPDIDYTLQTSLPSRNLGLSGRMTYSFDERYFAEFNFGYNGSERFHADRRFGFFPSAGLAWQVSNEKFWEPLSKTITNLKFRGSYGLIGNDAIGSASDRFFYLSEVDLNNPGRGTVFGLENLYRRDGVLVKRYANADIGWEKSYKANIGFDMGLFHNMNVIVDYWKERRTDILMTRSSIPTSMGLAADAIPRANVGKAEGSGIDFSVDYSQNIGSDFWIQGRANFTYASSNFLAYEEPVYDNEPWKSRVGYPIKQKWGYIAERLFIDDQEVYNSPSQDFGEPVRAGDIKYRDVNGDGRITSLDQVPIGYPETPEIVYGFGTSLGYKNFDFSVFFQGLARESFWLDIESTSPFRVGQNGGEQLKTHVLQAYADDYWSEDNPNPYALWPRLSTGLHPNTNQTSTWFMRNGAFLRLKNAEIGYTLPRRITDRVKLTKARFYLSGTNLLVWSGFKMWDVEMAGDGLGYPVQRVINMGIQISL</sequence>
<dbReference type="InterPro" id="IPR037066">
    <property type="entry name" value="Plug_dom_sf"/>
</dbReference>
<evidence type="ECO:0000259" key="3">
    <source>
        <dbReference type="Pfam" id="PF07715"/>
    </source>
</evidence>
<dbReference type="Gene3D" id="2.170.130.10">
    <property type="entry name" value="TonB-dependent receptor, plug domain"/>
    <property type="match status" value="1"/>
</dbReference>
<comment type="similarity">
    <text evidence="1">Belongs to the TonB-dependent receptor family.</text>
</comment>
<dbReference type="AlphaFoldDB" id="A0A5D4HAE8"/>
<dbReference type="EMBL" id="VTAV01000004">
    <property type="protein sequence ID" value="TYR36475.1"/>
    <property type="molecule type" value="Genomic_DNA"/>
</dbReference>
<dbReference type="NCBIfam" id="TIGR04056">
    <property type="entry name" value="OMP_RagA_SusC"/>
    <property type="match status" value="1"/>
</dbReference>